<dbReference type="Proteomes" id="UP001642484">
    <property type="component" value="Unassembled WGS sequence"/>
</dbReference>
<dbReference type="InterPro" id="IPR029063">
    <property type="entry name" value="SAM-dependent_MTases_sf"/>
</dbReference>
<keyword evidence="4" id="KW-1185">Reference proteome</keyword>
<feature type="signal peptide" evidence="1">
    <location>
        <begin position="1"/>
        <end position="17"/>
    </location>
</feature>
<keyword evidence="1" id="KW-0732">Signal</keyword>
<reference evidence="3 4" key="1">
    <citation type="submission" date="2024-02" db="EMBL/GenBank/DDBJ databases">
        <authorList>
            <person name="Chen Y."/>
            <person name="Shah S."/>
            <person name="Dougan E. K."/>
            <person name="Thang M."/>
            <person name="Chan C."/>
        </authorList>
    </citation>
    <scope>NUCLEOTIDE SEQUENCE [LARGE SCALE GENOMIC DNA]</scope>
</reference>
<accession>A0ABP0JJ08</accession>
<evidence type="ECO:0000256" key="1">
    <source>
        <dbReference type="SAM" id="SignalP"/>
    </source>
</evidence>
<feature type="chain" id="PRO_5047124238" description="Methyltransferase FkbM domain-containing protein" evidence="1">
    <location>
        <begin position="18"/>
        <end position="295"/>
    </location>
</feature>
<dbReference type="InterPro" id="IPR006342">
    <property type="entry name" value="FkbM_mtfrase"/>
</dbReference>
<comment type="caution">
    <text evidence="3">The sequence shown here is derived from an EMBL/GenBank/DDBJ whole genome shotgun (WGS) entry which is preliminary data.</text>
</comment>
<organism evidence="3 4">
    <name type="scientific">Durusdinium trenchii</name>
    <dbReference type="NCBI Taxonomy" id="1381693"/>
    <lineage>
        <taxon>Eukaryota</taxon>
        <taxon>Sar</taxon>
        <taxon>Alveolata</taxon>
        <taxon>Dinophyceae</taxon>
        <taxon>Suessiales</taxon>
        <taxon>Symbiodiniaceae</taxon>
        <taxon>Durusdinium</taxon>
    </lineage>
</organism>
<dbReference type="Gene3D" id="3.40.50.150">
    <property type="entry name" value="Vaccinia Virus protein VP39"/>
    <property type="match status" value="1"/>
</dbReference>
<proteinExistence type="predicted"/>
<sequence length="295" mass="33499">MGCPFWLLVIPFQSAWSRISDEAWYETEDGIFAQVQVAQMPFHKNWAHLPSPPERFWIEVGMNNWGLAVWDGDFGPKDFVIGFEPLLDKYGERLAAYRPITQGTEGTGKRRILGLQHERGMVFPFAVGCKGMVELSVPEEDSCSTILPVDPNSIPDSFEHPMKDVFDYKADCVTAGDKRLVPCISLDYVIRVWLNGHEVEYLKIDAEGADLMVVQSAGAMLSKVKTVSLETRCDELPRPWDSPNCSTILRYMYKEGYFCYTTFREQLVKCGPPNNNICRICGASVIDLTFTRMKR</sequence>
<feature type="domain" description="Methyltransferase FkbM" evidence="2">
    <location>
        <begin position="80"/>
        <end position="257"/>
    </location>
</feature>
<gene>
    <name evidence="3" type="ORF">CCMP2556_LOCUS11668</name>
</gene>
<evidence type="ECO:0000259" key="2">
    <source>
        <dbReference type="Pfam" id="PF05050"/>
    </source>
</evidence>
<dbReference type="EMBL" id="CAXAMN010005557">
    <property type="protein sequence ID" value="CAK9014397.1"/>
    <property type="molecule type" value="Genomic_DNA"/>
</dbReference>
<protein>
    <recommendedName>
        <fullName evidence="2">Methyltransferase FkbM domain-containing protein</fullName>
    </recommendedName>
</protein>
<dbReference type="Pfam" id="PF05050">
    <property type="entry name" value="Methyltransf_21"/>
    <property type="match status" value="1"/>
</dbReference>
<name>A0ABP0JJ08_9DINO</name>
<dbReference type="SUPFAM" id="SSF53335">
    <property type="entry name" value="S-adenosyl-L-methionine-dependent methyltransferases"/>
    <property type="match status" value="1"/>
</dbReference>
<evidence type="ECO:0000313" key="4">
    <source>
        <dbReference type="Proteomes" id="UP001642484"/>
    </source>
</evidence>
<evidence type="ECO:0000313" key="3">
    <source>
        <dbReference type="EMBL" id="CAK9014397.1"/>
    </source>
</evidence>